<evidence type="ECO:0000256" key="1">
    <source>
        <dbReference type="ARBA" id="ARBA00009933"/>
    </source>
</evidence>
<dbReference type="Pfam" id="PF08832">
    <property type="entry name" value="SRC-1"/>
    <property type="match status" value="1"/>
</dbReference>
<evidence type="ECO:0000256" key="3">
    <source>
        <dbReference type="ARBA" id="ARBA00023015"/>
    </source>
</evidence>
<feature type="compositionally biased region" description="Polar residues" evidence="7">
    <location>
        <begin position="515"/>
        <end position="549"/>
    </location>
</feature>
<dbReference type="Pfam" id="PF08815">
    <property type="entry name" value="Nuc_rec_co-act"/>
    <property type="match status" value="1"/>
</dbReference>
<dbReference type="InterPro" id="IPR037077">
    <property type="entry name" value="Nuc_rcpt_coact_Ncoa_int_sf"/>
</dbReference>
<feature type="region of interest" description="Disordered" evidence="7">
    <location>
        <begin position="1341"/>
        <end position="1372"/>
    </location>
</feature>
<feature type="region of interest" description="Disordered" evidence="7">
    <location>
        <begin position="1598"/>
        <end position="1629"/>
    </location>
</feature>
<feature type="region of interest" description="Disordered" evidence="7">
    <location>
        <begin position="478"/>
        <end position="549"/>
    </location>
</feature>
<dbReference type="InterPro" id="IPR009110">
    <property type="entry name" value="Nuc_rcpt_coact"/>
</dbReference>
<feature type="compositionally biased region" description="Polar residues" evidence="7">
    <location>
        <begin position="480"/>
        <end position="503"/>
    </location>
</feature>
<keyword evidence="4" id="KW-0010">Activator</keyword>
<dbReference type="GO" id="GO:0045944">
    <property type="term" value="P:positive regulation of transcription by RNA polymerase II"/>
    <property type="evidence" value="ECO:0007669"/>
    <property type="project" value="TreeGrafter"/>
</dbReference>
<evidence type="ECO:0000313" key="9">
    <source>
        <dbReference type="EMBL" id="KAK4825354.1"/>
    </source>
</evidence>
<feature type="compositionally biased region" description="Pro residues" evidence="7">
    <location>
        <begin position="1341"/>
        <end position="1351"/>
    </location>
</feature>
<dbReference type="SMART" id="SM01151">
    <property type="entry name" value="DUF1518"/>
    <property type="match status" value="2"/>
</dbReference>
<evidence type="ECO:0000256" key="2">
    <source>
        <dbReference type="ARBA" id="ARBA00022737"/>
    </source>
</evidence>
<dbReference type="CDD" id="cd00130">
    <property type="entry name" value="PAS"/>
    <property type="match status" value="1"/>
</dbReference>
<keyword evidence="10" id="KW-1185">Reference proteome</keyword>
<feature type="compositionally biased region" description="Low complexity" evidence="7">
    <location>
        <begin position="1618"/>
        <end position="1629"/>
    </location>
</feature>
<evidence type="ECO:0000256" key="5">
    <source>
        <dbReference type="ARBA" id="ARBA00023163"/>
    </source>
</evidence>
<proteinExistence type="inferred from homology"/>
<dbReference type="Pfam" id="PF00989">
    <property type="entry name" value="PAS"/>
    <property type="match status" value="1"/>
</dbReference>
<feature type="compositionally biased region" description="Polar residues" evidence="7">
    <location>
        <begin position="1016"/>
        <end position="1036"/>
    </location>
</feature>
<dbReference type="InterPro" id="IPR035965">
    <property type="entry name" value="PAS-like_dom_sf"/>
</dbReference>
<dbReference type="GO" id="GO:0005634">
    <property type="term" value="C:nucleus"/>
    <property type="evidence" value="ECO:0007669"/>
    <property type="project" value="InterPro"/>
</dbReference>
<dbReference type="InterPro" id="IPR013767">
    <property type="entry name" value="PAS_fold"/>
</dbReference>
<feature type="compositionally biased region" description="Polar residues" evidence="7">
    <location>
        <begin position="828"/>
        <end position="840"/>
    </location>
</feature>
<evidence type="ECO:0000256" key="7">
    <source>
        <dbReference type="SAM" id="MobiDB-lite"/>
    </source>
</evidence>
<dbReference type="Pfam" id="PF14598">
    <property type="entry name" value="PAS_11"/>
    <property type="match status" value="1"/>
</dbReference>
<dbReference type="PROSITE" id="PS50112">
    <property type="entry name" value="PAS"/>
    <property type="match status" value="1"/>
</dbReference>
<dbReference type="GO" id="GO:0032870">
    <property type="term" value="P:cellular response to hormone stimulus"/>
    <property type="evidence" value="ECO:0007669"/>
    <property type="project" value="TreeGrafter"/>
</dbReference>
<dbReference type="InterPro" id="IPR010011">
    <property type="entry name" value="NCO_DUF1518"/>
</dbReference>
<organism evidence="9 10">
    <name type="scientific">Mycteria americana</name>
    <name type="common">Wood stork</name>
    <dbReference type="NCBI Taxonomy" id="33587"/>
    <lineage>
        <taxon>Eukaryota</taxon>
        <taxon>Metazoa</taxon>
        <taxon>Chordata</taxon>
        <taxon>Craniata</taxon>
        <taxon>Vertebrata</taxon>
        <taxon>Euteleostomi</taxon>
        <taxon>Archelosauria</taxon>
        <taxon>Archosauria</taxon>
        <taxon>Dinosauria</taxon>
        <taxon>Saurischia</taxon>
        <taxon>Theropoda</taxon>
        <taxon>Coelurosauria</taxon>
        <taxon>Aves</taxon>
        <taxon>Neognathae</taxon>
        <taxon>Neoaves</taxon>
        <taxon>Aequornithes</taxon>
        <taxon>Ciconiiformes</taxon>
        <taxon>Ciconiidae</taxon>
        <taxon>Mycteria</taxon>
    </lineage>
</organism>
<comment type="caution">
    <text evidence="9">The sequence shown here is derived from an EMBL/GenBank/DDBJ whole genome shotgun (WGS) entry which is preliminary data.</text>
</comment>
<feature type="compositionally biased region" description="Low complexity" evidence="7">
    <location>
        <begin position="1426"/>
        <end position="1438"/>
    </location>
</feature>
<dbReference type="EMBL" id="JAUNZN010000003">
    <property type="protein sequence ID" value="KAK4825354.1"/>
    <property type="molecule type" value="Genomic_DNA"/>
</dbReference>
<dbReference type="Gene3D" id="6.10.140.410">
    <property type="match status" value="1"/>
</dbReference>
<keyword evidence="6" id="KW-0539">Nucleus</keyword>
<comment type="similarity">
    <text evidence="1">Belongs to the SRC/p160 nuclear receptor coactivator family.</text>
</comment>
<dbReference type="Gene3D" id="3.30.450.20">
    <property type="entry name" value="PAS domain"/>
    <property type="match status" value="2"/>
</dbReference>
<dbReference type="Pfam" id="PF16665">
    <property type="entry name" value="NCOA_u2"/>
    <property type="match status" value="1"/>
</dbReference>
<dbReference type="SUPFAM" id="SSF69125">
    <property type="entry name" value="Nuclear receptor coactivator interlocking domain"/>
    <property type="match status" value="1"/>
</dbReference>
<dbReference type="GO" id="GO:0016922">
    <property type="term" value="F:nuclear receptor binding"/>
    <property type="evidence" value="ECO:0007669"/>
    <property type="project" value="InterPro"/>
</dbReference>
<feature type="domain" description="PAS" evidence="8">
    <location>
        <begin position="226"/>
        <end position="287"/>
    </location>
</feature>
<dbReference type="FunFam" id="3.30.450.20:FF:000031">
    <property type="entry name" value="Nuclear receptor coactivator"/>
    <property type="match status" value="1"/>
</dbReference>
<evidence type="ECO:0000256" key="6">
    <source>
        <dbReference type="ARBA" id="ARBA00023242"/>
    </source>
</evidence>
<dbReference type="InterPro" id="IPR017426">
    <property type="entry name" value="Nuclear_rcpt_coactivator"/>
</dbReference>
<dbReference type="PANTHER" id="PTHR10684">
    <property type="entry name" value="NUCLEAR RECEPTOR COACTIVATOR"/>
    <property type="match status" value="1"/>
</dbReference>
<accession>A0AAN7NJ71</accession>
<sequence>MLSSRPQPRWLLADGQPRCSLHISEKAADDEVQKSDISSSSQGVIEKESLGPLLLEWIECTRSKSADDTKLSGAVDAPEGWDANQRDLDKLEKWAHVNLLRFNKAKCKALHMGRDSPWYRYRLGDEGIGSSPAEKDLGVLVDEKLDMTWQCALAAQKANPVLGCITRSVASRSREGILPLDSALVRPPLQCCVQLGGPQHRKDMDLLERVQRRPQKWSEGWSPSAALDGFFFVVNREGRIVFVSENVTSYLGYNQEELMNTSVYSILHVGDHAEFVKNLLPKSLVNGVPWPQEATRRNSHTFSCRMLIRPPDEPGAENQEARQRYEVMQCFTVSQPKSFKEEGEDFQSCLICIARRLPRPAAVTPSESFVTKQDTTGKIISIDTSSLRAAGRTGWEDLVRKCIYAFFQPQGREPSYAKQLFQEVMTRGTAFSPSYRFTLSDGTVLSAHTKCKLCYPSSPEMQPFIMGIHVIDRDHGMLSPQENTNSTMSLPRVSPSLNPSISPGQGMALPPSIPPSNGSMLATNVNQQPGAGLHNSNSSTSQTSFGCSPGNQIGANVALSQGQAGPQNSNHTLNLNSSPMNSPGITPPQFMSPRHRVSPGLVPRPRVPSNPFSPTMPTMHSPVGMANSGSGGGGGTGGTRPFPNAPINSMQGLTEGPSTPVGYSTPPPVLRQLSSQSSPGRLAMQPMKAESKDSKEIASILSEMIQSDSGSGDGKPLDSGMLHAGDRLSEGDSKCSQATSHKLVQLLATTAEQQLRHADADTSCKDSLACAGTAGTLASGNPPSSTCPSSHSSLTERHKILHRLLQEGSPSDITTLAMEHEKKENAPNPATTPTAQSQLPGTPDIKLEPDALKKKDVKDHQLLRYLLDKDEKELAAAPALSLDDVKVKVEKTEQMDPCNTAPVPLAKPPATEEVKLETQGQFAAELEQLDQLLPSLEKAAQLPGLCGPERSESGVAGVTVKPEMLAAPLQPSTAARAPTGLNPMNSGQGVQPGRTPFEFCDPLEPAQLRPVPCPASNGSSPHARGPSQQGRGTVTAPNPFPPDTGMPELEMGVPDHQFGQPGMGEQIPWTDNSMSAMNRGALNKPEDQCITSQLDELLCPPTTPEGRNDEKALLEQLVSFLSGKDETELAELDRALGIDKLVQGGGLEALTERFQPQQATPPLMMEQKPGMYPQPYSSASPTTNLPGAFPGMVRQKPSFGPMPVQVPPPRGAFPTSMAMQPRQTLNRPPTAPNQLRLQLQQRLQGQQQLIHQNRQAILNQFAANSPVGINMRAGMQQQITPQPPLNAQMLAQRQRELYSQQHRQRQLMQQRAILMRQQSFGNNLPPSAGLPVQIGAARLPQAPPQQFPYPPNYGTTPGNPPTSTSPFSPLASNPEAALANRSSMVNRGMMGGVGGQFGTGMTPQMQQNIFQYSGSGMGQQSEPAFAPSLSPSSPLMSPQLPPSQSPMLQPAPPTPGYQSPDMKTWQQGAMGNSNVFSQAGQSQPAPAQQGMYNNMSITVSMAGGNTNVQNMNPMAGQMQMNSLQMPGMNSMCSEQVNDPALRPAGLYCNQLSSTDLLKTEADGAQVSKKLLSTSQVQQVQVFADVQCTVNLVGDPYLNPPAPLGTPKNAAGPPPPPGQQKSLLQQLLTE</sequence>
<feature type="region of interest" description="Disordered" evidence="7">
    <location>
        <begin position="561"/>
        <end position="603"/>
    </location>
</feature>
<feature type="compositionally biased region" description="Polar residues" evidence="7">
    <location>
        <begin position="561"/>
        <end position="584"/>
    </location>
</feature>
<feature type="region of interest" description="Disordered" evidence="7">
    <location>
        <begin position="821"/>
        <end position="844"/>
    </location>
</feature>
<feature type="region of interest" description="Disordered" evidence="7">
    <location>
        <begin position="1003"/>
        <end position="1043"/>
    </location>
</feature>
<protein>
    <recommendedName>
        <fullName evidence="8">PAS domain-containing protein</fullName>
    </recommendedName>
</protein>
<reference evidence="9 10" key="1">
    <citation type="journal article" date="2023" name="J. Hered.">
        <title>Chromosome-level genome of the wood stork (Mycteria americana) provides insight into avian chromosome evolution.</title>
        <authorList>
            <person name="Flamio R. Jr."/>
            <person name="Ramstad K.M."/>
        </authorList>
    </citation>
    <scope>NUCLEOTIDE SEQUENCE [LARGE SCALE GENOMIC DNA]</scope>
    <source>
        <strain evidence="9">JAX WOST 10</strain>
    </source>
</reference>
<dbReference type="Proteomes" id="UP001333110">
    <property type="component" value="Unassembled WGS sequence"/>
</dbReference>
<dbReference type="InterPro" id="IPR014935">
    <property type="entry name" value="SRC/p160_LXXLL"/>
</dbReference>
<feature type="compositionally biased region" description="Low complexity" evidence="7">
    <location>
        <begin position="1352"/>
        <end position="1369"/>
    </location>
</feature>
<gene>
    <name evidence="9" type="ORF">QYF61_026873</name>
</gene>
<feature type="region of interest" description="Disordered" evidence="7">
    <location>
        <begin position="1415"/>
        <end position="1458"/>
    </location>
</feature>
<dbReference type="GO" id="GO:0003713">
    <property type="term" value="F:transcription coactivator activity"/>
    <property type="evidence" value="ECO:0007669"/>
    <property type="project" value="InterPro"/>
</dbReference>
<name>A0AAN7NJ71_MYCAM</name>
<dbReference type="PANTHER" id="PTHR10684:SF1">
    <property type="entry name" value="NUCLEAR RECEPTOR COACTIVATOR 1"/>
    <property type="match status" value="1"/>
</dbReference>
<evidence type="ECO:0000259" key="8">
    <source>
        <dbReference type="PROSITE" id="PS50112"/>
    </source>
</evidence>
<keyword evidence="3" id="KW-0805">Transcription regulation</keyword>
<evidence type="ECO:0000256" key="4">
    <source>
        <dbReference type="ARBA" id="ARBA00023159"/>
    </source>
</evidence>
<dbReference type="FunFam" id="3.30.450.20:FF:000007">
    <property type="entry name" value="Nuclear receptor coactivator"/>
    <property type="match status" value="1"/>
</dbReference>
<keyword evidence="5" id="KW-0804">Transcription</keyword>
<dbReference type="InterPro" id="IPR014920">
    <property type="entry name" value="Nuc_rcpt_coact_Ncoa-typ"/>
</dbReference>
<dbReference type="SMART" id="SM00091">
    <property type="entry name" value="PAS"/>
    <property type="match status" value="2"/>
</dbReference>
<dbReference type="Pfam" id="PF07469">
    <property type="entry name" value="DUF1518"/>
    <property type="match status" value="2"/>
</dbReference>
<keyword evidence="2" id="KW-0677">Repeat</keyword>
<evidence type="ECO:0000313" key="10">
    <source>
        <dbReference type="Proteomes" id="UP001333110"/>
    </source>
</evidence>
<feature type="compositionally biased region" description="Pro residues" evidence="7">
    <location>
        <begin position="1439"/>
        <end position="1455"/>
    </location>
</feature>
<dbReference type="SUPFAM" id="SSF55785">
    <property type="entry name" value="PYP-like sensor domain (PAS domain)"/>
    <property type="match status" value="2"/>
</dbReference>
<dbReference type="InterPro" id="IPR000014">
    <property type="entry name" value="PAS"/>
</dbReference>